<evidence type="ECO:0000313" key="3">
    <source>
        <dbReference type="Proteomes" id="UP000018936"/>
    </source>
</evidence>
<keyword evidence="3" id="KW-1185">Reference proteome</keyword>
<name>V8P320_OPHHA</name>
<dbReference type="Proteomes" id="UP000018936">
    <property type="component" value="Unassembled WGS sequence"/>
</dbReference>
<gene>
    <name evidence="2" type="ORF">L345_05952</name>
</gene>
<organism evidence="2 3">
    <name type="scientific">Ophiophagus hannah</name>
    <name type="common">King cobra</name>
    <name type="synonym">Naja hannah</name>
    <dbReference type="NCBI Taxonomy" id="8665"/>
    <lineage>
        <taxon>Eukaryota</taxon>
        <taxon>Metazoa</taxon>
        <taxon>Chordata</taxon>
        <taxon>Craniata</taxon>
        <taxon>Vertebrata</taxon>
        <taxon>Euteleostomi</taxon>
        <taxon>Lepidosauria</taxon>
        <taxon>Squamata</taxon>
        <taxon>Bifurcata</taxon>
        <taxon>Unidentata</taxon>
        <taxon>Episquamata</taxon>
        <taxon>Toxicofera</taxon>
        <taxon>Serpentes</taxon>
        <taxon>Colubroidea</taxon>
        <taxon>Elapidae</taxon>
        <taxon>Elapinae</taxon>
        <taxon>Ophiophagus</taxon>
    </lineage>
</organism>
<proteinExistence type="predicted"/>
<feature type="non-terminal residue" evidence="2">
    <location>
        <position position="1"/>
    </location>
</feature>
<feature type="compositionally biased region" description="Polar residues" evidence="1">
    <location>
        <begin position="79"/>
        <end position="89"/>
    </location>
</feature>
<evidence type="ECO:0000256" key="1">
    <source>
        <dbReference type="SAM" id="MobiDB-lite"/>
    </source>
</evidence>
<feature type="compositionally biased region" description="Basic and acidic residues" evidence="1">
    <location>
        <begin position="1"/>
        <end position="66"/>
    </location>
</feature>
<dbReference type="EMBL" id="AZIM01001061">
    <property type="protein sequence ID" value="ETE68262.1"/>
    <property type="molecule type" value="Genomic_DNA"/>
</dbReference>
<evidence type="ECO:0000313" key="2">
    <source>
        <dbReference type="EMBL" id="ETE68262.1"/>
    </source>
</evidence>
<accession>V8P320</accession>
<feature type="region of interest" description="Disordered" evidence="1">
    <location>
        <begin position="1"/>
        <end position="89"/>
    </location>
</feature>
<sequence>MEGRKEGRGKEGKEGKGEGKEKWEGRGRGREGRREREGGREGKGMEEEKGKITGKGREEEGEGRERKKEKRQLDFPNWLPTSQVNGGSPVSLSDRLIHLTTALIRFNNRGQKKYCKISPGSLKPPPRLATETLVVNCQLYAEK</sequence>
<reference evidence="2 3" key="1">
    <citation type="journal article" date="2013" name="Proc. Natl. Acad. Sci. U.S.A.">
        <title>The king cobra genome reveals dynamic gene evolution and adaptation in the snake venom system.</title>
        <authorList>
            <person name="Vonk F.J."/>
            <person name="Casewell N.R."/>
            <person name="Henkel C.V."/>
            <person name="Heimberg A.M."/>
            <person name="Jansen H.J."/>
            <person name="McCleary R.J."/>
            <person name="Kerkkamp H.M."/>
            <person name="Vos R.A."/>
            <person name="Guerreiro I."/>
            <person name="Calvete J.J."/>
            <person name="Wuster W."/>
            <person name="Woods A.E."/>
            <person name="Logan J.M."/>
            <person name="Harrison R.A."/>
            <person name="Castoe T.A."/>
            <person name="de Koning A.P."/>
            <person name="Pollock D.D."/>
            <person name="Yandell M."/>
            <person name="Calderon D."/>
            <person name="Renjifo C."/>
            <person name="Currier R.B."/>
            <person name="Salgado D."/>
            <person name="Pla D."/>
            <person name="Sanz L."/>
            <person name="Hyder A.S."/>
            <person name="Ribeiro J.M."/>
            <person name="Arntzen J.W."/>
            <person name="van den Thillart G.E."/>
            <person name="Boetzer M."/>
            <person name="Pirovano W."/>
            <person name="Dirks R.P."/>
            <person name="Spaink H.P."/>
            <person name="Duboule D."/>
            <person name="McGlinn E."/>
            <person name="Kini R.M."/>
            <person name="Richardson M.K."/>
        </authorList>
    </citation>
    <scope>NUCLEOTIDE SEQUENCE</scope>
    <source>
        <tissue evidence="2">Blood</tissue>
    </source>
</reference>
<comment type="caution">
    <text evidence="2">The sequence shown here is derived from an EMBL/GenBank/DDBJ whole genome shotgun (WGS) entry which is preliminary data.</text>
</comment>
<protein>
    <submittedName>
        <fullName evidence="2">Uncharacterized protein</fullName>
    </submittedName>
</protein>
<dbReference type="AlphaFoldDB" id="V8P320"/>